<dbReference type="PANTHER" id="PTHR34846">
    <property type="entry name" value="4-CARBOXYMUCONOLACTONE DECARBOXYLASE FAMILY PROTEIN (AFU_ORTHOLOGUE AFUA_6G11590)"/>
    <property type="match status" value="1"/>
</dbReference>
<sequence length="153" mass="17057">MSQRLDQYSTAPELIKPLLEMEKALDGTELEFSLKELIKLRASQINGCAYCIHMHTNDARAGGVSEDRLHLLNAWRESSLYSDRERAALAWTETLTRVETQGAPDGHYKTLTEHFTPHEQVAVTLAITAINSWNRLAIAFSTPHPAAQEANAA</sequence>
<comment type="caution">
    <text evidence="2">The sequence shown here is derived from an EMBL/GenBank/DDBJ whole genome shotgun (WGS) entry which is preliminary data.</text>
</comment>
<dbReference type="NCBIfam" id="TIGR00778">
    <property type="entry name" value="ahpD_dom"/>
    <property type="match status" value="1"/>
</dbReference>
<proteinExistence type="predicted"/>
<dbReference type="EMBL" id="WQLV01000002">
    <property type="protein sequence ID" value="MVO15299.1"/>
    <property type="molecule type" value="Genomic_DNA"/>
</dbReference>
<dbReference type="Gene3D" id="1.20.1290.10">
    <property type="entry name" value="AhpD-like"/>
    <property type="match status" value="1"/>
</dbReference>
<accession>A0A6L6WEB0</accession>
<dbReference type="RefSeq" id="WP_157021577.1">
    <property type="nucleotide sequence ID" value="NZ_WQLV01000002.1"/>
</dbReference>
<dbReference type="SUPFAM" id="SSF69118">
    <property type="entry name" value="AhpD-like"/>
    <property type="match status" value="1"/>
</dbReference>
<dbReference type="PANTHER" id="PTHR34846:SF10">
    <property type="entry name" value="CYTOPLASMIC PROTEIN"/>
    <property type="match status" value="1"/>
</dbReference>
<evidence type="ECO:0000259" key="1">
    <source>
        <dbReference type="Pfam" id="PF02627"/>
    </source>
</evidence>
<evidence type="ECO:0000313" key="2">
    <source>
        <dbReference type="EMBL" id="MVO15299.1"/>
    </source>
</evidence>
<feature type="domain" description="Carboxymuconolactone decarboxylase-like" evidence="1">
    <location>
        <begin position="13"/>
        <end position="93"/>
    </location>
</feature>
<dbReference type="Proteomes" id="UP000478892">
    <property type="component" value="Unassembled WGS sequence"/>
</dbReference>
<dbReference type="Pfam" id="PF02627">
    <property type="entry name" value="CMD"/>
    <property type="match status" value="1"/>
</dbReference>
<evidence type="ECO:0000313" key="3">
    <source>
        <dbReference type="Proteomes" id="UP000478892"/>
    </source>
</evidence>
<protein>
    <submittedName>
        <fullName evidence="2">Carboxymuconolactone decarboxylase family protein</fullName>
    </submittedName>
</protein>
<name>A0A6L6WEB0_9RHOB</name>
<organism evidence="2 3">
    <name type="scientific">Parasedimentitalea huanghaiensis</name>
    <dbReference type="NCBI Taxonomy" id="2682100"/>
    <lineage>
        <taxon>Bacteria</taxon>
        <taxon>Pseudomonadati</taxon>
        <taxon>Pseudomonadota</taxon>
        <taxon>Alphaproteobacteria</taxon>
        <taxon>Rhodobacterales</taxon>
        <taxon>Paracoccaceae</taxon>
        <taxon>Parasedimentitalea</taxon>
    </lineage>
</organism>
<dbReference type="AlphaFoldDB" id="A0A6L6WEB0"/>
<dbReference type="InterPro" id="IPR029032">
    <property type="entry name" value="AhpD-like"/>
</dbReference>
<dbReference type="InterPro" id="IPR004675">
    <property type="entry name" value="AhpD_core"/>
</dbReference>
<gene>
    <name evidence="2" type="ORF">GO984_05695</name>
</gene>
<dbReference type="GO" id="GO:0051920">
    <property type="term" value="F:peroxiredoxin activity"/>
    <property type="evidence" value="ECO:0007669"/>
    <property type="project" value="InterPro"/>
</dbReference>
<reference evidence="2 3" key="1">
    <citation type="submission" date="2019-12" db="EMBL/GenBank/DDBJ databases">
        <authorList>
            <person name="Zhang Y.-J."/>
        </authorList>
    </citation>
    <scope>NUCLEOTIDE SEQUENCE [LARGE SCALE GENOMIC DNA]</scope>
    <source>
        <strain evidence="2 3">CY05</strain>
    </source>
</reference>
<keyword evidence="3" id="KW-1185">Reference proteome</keyword>
<dbReference type="InterPro" id="IPR003779">
    <property type="entry name" value="CMD-like"/>
</dbReference>